<proteinExistence type="predicted"/>
<feature type="non-terminal residue" evidence="1">
    <location>
        <position position="1"/>
    </location>
</feature>
<name>A0A6J4RMY3_9ACTN</name>
<protein>
    <submittedName>
        <fullName evidence="1">Uncharacterized protein</fullName>
    </submittedName>
</protein>
<sequence>ARGKPAQGEEARFPGMDAVRRLRGVLYGFQHPGRGRGGPARRGVLSPRLRRLPRPLLRTPRGLSTGRSAV</sequence>
<organism evidence="1">
    <name type="scientific">uncultured Rubrobacteraceae bacterium</name>
    <dbReference type="NCBI Taxonomy" id="349277"/>
    <lineage>
        <taxon>Bacteria</taxon>
        <taxon>Bacillati</taxon>
        <taxon>Actinomycetota</taxon>
        <taxon>Rubrobacteria</taxon>
        <taxon>Rubrobacterales</taxon>
        <taxon>Rubrobacteraceae</taxon>
        <taxon>environmental samples</taxon>
    </lineage>
</organism>
<dbReference type="EMBL" id="CADCVM010000117">
    <property type="protein sequence ID" value="CAA9477558.1"/>
    <property type="molecule type" value="Genomic_DNA"/>
</dbReference>
<dbReference type="AlphaFoldDB" id="A0A6J4RMY3"/>
<feature type="non-terminal residue" evidence="1">
    <location>
        <position position="70"/>
    </location>
</feature>
<reference evidence="1" key="1">
    <citation type="submission" date="2020-02" db="EMBL/GenBank/DDBJ databases">
        <authorList>
            <person name="Meier V. D."/>
        </authorList>
    </citation>
    <scope>NUCLEOTIDE SEQUENCE</scope>
    <source>
        <strain evidence="1">AVDCRST_MAG05</strain>
    </source>
</reference>
<evidence type="ECO:0000313" key="1">
    <source>
        <dbReference type="EMBL" id="CAA9477558.1"/>
    </source>
</evidence>
<gene>
    <name evidence="1" type="ORF">AVDCRST_MAG05-1055</name>
</gene>
<accession>A0A6J4RMY3</accession>